<name>A0ABY3SSQ5_9VIRU</name>
<sequence length="386" mass="43389">MPRERYRTEPFPSGGFSIRVSGGVPIQGGPTFTSGARAKTWKRCVDETGKGTDHPLLIELDDRSGLRPLNGEFGVVGSSDFRQYVEYYGGLWVNLVDTHLAISLPSLQNSATTLLARTNPSRADVGLLNFIYELKDLPGMLRDIGDFKLNKKRVIRSPRDLANHNLSLQMGWIPLISDITKLLHFTSSVDKRVDELKRLYSNEGLKRRITLANESTSGVISTTIESNLSHLINVNRHKITHVKRWGTVRWLPTVLPAIPVESEQMRRFAMSLVLGSRIDAEFLWNAIPWTWLVDWATNTGEYIRAHSNHVPCVATKVNIMTQTTTTTVWKRTDSRTYYKGGDGITLLSTKERAQPVANLSGTLPFLNARRLSILGSLALQRLGRRR</sequence>
<evidence type="ECO:0000313" key="8">
    <source>
        <dbReference type="EMBL" id="UJQ85507.1"/>
    </source>
</evidence>
<dbReference type="Pfam" id="PF03863">
    <property type="entry name" value="Phage_mat-A"/>
    <property type="match status" value="1"/>
</dbReference>
<proteinExistence type="inferred from homology"/>
<dbReference type="Proteomes" id="UP001059101">
    <property type="component" value="Segment"/>
</dbReference>
<dbReference type="EMBL" id="MZ679688">
    <property type="protein sequence ID" value="UJQ85507.1"/>
    <property type="molecule type" value="Genomic_RNA"/>
</dbReference>
<reference evidence="8" key="1">
    <citation type="submission" date="2021-05" db="EMBL/GenBank/DDBJ databases">
        <authorList>
            <person name="Chen Y.-M."/>
            <person name="Zhang Y.-Z."/>
        </authorList>
    </citation>
    <scope>NUCLEOTIDE SEQUENCE</scope>
    <source>
        <strain evidence="8">167-k141_355194</strain>
    </source>
</reference>
<protein>
    <submittedName>
        <fullName evidence="8">Maturation protein</fullName>
    </submittedName>
</protein>
<keyword evidence="5" id="KW-1175">Viral attachment to host cell pilus</keyword>
<keyword evidence="4" id="KW-0946">Virion</keyword>
<comment type="similarity">
    <text evidence="7">Belongs to the Leviviricetes maturation protein family.</text>
</comment>
<organism evidence="8 9">
    <name type="scientific">Leviviridae sp</name>
    <dbReference type="NCBI Taxonomy" id="2027243"/>
    <lineage>
        <taxon>Viruses</taxon>
        <taxon>Riboviria</taxon>
        <taxon>Orthornavirae</taxon>
        <taxon>Lenarviricota</taxon>
        <taxon>Leviviricetes</taxon>
        <taxon>Norzivirales</taxon>
        <taxon>Fiersviridae</taxon>
    </lineage>
</organism>
<keyword evidence="9" id="KW-1185">Reference proteome</keyword>
<keyword evidence="6" id="KW-1160">Virus entry into host cell</keyword>
<keyword evidence="3" id="KW-1161">Viral attachment to host cell</keyword>
<evidence type="ECO:0000256" key="6">
    <source>
        <dbReference type="ARBA" id="ARBA00023296"/>
    </source>
</evidence>
<comment type="subcellular location">
    <subcellularLocation>
        <location evidence="1">Virion</location>
    </subcellularLocation>
</comment>
<keyword evidence="2" id="KW-0945">Host-virus interaction</keyword>
<evidence type="ECO:0000256" key="4">
    <source>
        <dbReference type="ARBA" id="ARBA00022844"/>
    </source>
</evidence>
<evidence type="ECO:0000313" key="9">
    <source>
        <dbReference type="Proteomes" id="UP001059101"/>
    </source>
</evidence>
<accession>A0ABY3SSQ5</accession>
<evidence type="ECO:0000256" key="3">
    <source>
        <dbReference type="ARBA" id="ARBA00022804"/>
    </source>
</evidence>
<evidence type="ECO:0000256" key="5">
    <source>
        <dbReference type="ARBA" id="ARBA00023104"/>
    </source>
</evidence>
<reference evidence="8" key="2">
    <citation type="journal article" date="2022" name="Nat. Microbiol.">
        <title>RNA viromes from terrestrial sites across China expand environmental viral diversity.</title>
        <authorList>
            <person name="Chiapello M."/>
            <person name="Rodriguez-Romero J."/>
            <person name="Ayllon M.A."/>
            <person name="Turina M."/>
        </authorList>
    </citation>
    <scope>NUCLEOTIDE SEQUENCE</scope>
    <source>
        <strain evidence="8">167-k141_355194</strain>
    </source>
</reference>
<evidence type="ECO:0000256" key="1">
    <source>
        <dbReference type="ARBA" id="ARBA00004328"/>
    </source>
</evidence>
<evidence type="ECO:0000256" key="2">
    <source>
        <dbReference type="ARBA" id="ARBA00022581"/>
    </source>
</evidence>
<dbReference type="InterPro" id="IPR005563">
    <property type="entry name" value="A_protein"/>
</dbReference>
<evidence type="ECO:0000256" key="7">
    <source>
        <dbReference type="ARBA" id="ARBA00035110"/>
    </source>
</evidence>